<dbReference type="PANTHER" id="PTHR22850">
    <property type="entry name" value="WD40 REPEAT FAMILY"/>
    <property type="match status" value="1"/>
</dbReference>
<dbReference type="RefSeq" id="XP_003685188.1">
    <property type="nucleotide sequence ID" value="XM_003685140.1"/>
</dbReference>
<protein>
    <submittedName>
        <fullName evidence="3">Uncharacterized protein</fullName>
    </submittedName>
</protein>
<sequence>MDNTSINKVKNEEFKIWKKTVPSLYNHITTRKPIYLSPQVNHSVNNFSKIKKTICFTDKVIPQKDSGILETSVLYSQGYEVFELGFELPLGAYAKSSERITDPKFNCDDKTTTTPLSAKWSYQGETISKLEYLNVGETTAIAMANTGSLAWFKDGLKVPIHAMQEIIGPGTSLSSIHSAKGGPSDINDFSISLDDETIIKTQSLSDNGSIIKLIDNAAKPGTVLRSINVSKECITHTIKYIDNNMFVTCSSDNIIRFWDTRGDDKPMFVLQDSKDGLLTSLDTTPLIDSLFITGSDTGVIKLWDVRQVLAETNDLSYRQHGEDPVHQELFRFTQSGDDGVSDVHFSKTSLEDFLTVGSSGNVYTWSLSPVLSGAEEAKDQDAMDVDTLNIDSLKFFHAGGNRNKKVDKSATSKRNTVAWHPVINDVVTTVEDDGLVTVYKPYLGRDFDDKE</sequence>
<keyword evidence="4" id="KW-1185">Reference proteome</keyword>
<dbReference type="GO" id="GO:0003714">
    <property type="term" value="F:transcription corepressor activity"/>
    <property type="evidence" value="ECO:0007669"/>
    <property type="project" value="EnsemblFungi"/>
</dbReference>
<keyword evidence="2" id="KW-0677">Repeat</keyword>
<accession>G8BSD3</accession>
<dbReference type="GO" id="GO:0034605">
    <property type="term" value="P:cellular response to heat"/>
    <property type="evidence" value="ECO:0007669"/>
    <property type="project" value="EnsemblFungi"/>
</dbReference>
<dbReference type="GeneID" id="11534592"/>
<dbReference type="SUPFAM" id="SSF50978">
    <property type="entry name" value="WD40 repeat-like"/>
    <property type="match status" value="1"/>
</dbReference>
<dbReference type="GO" id="GO:0032221">
    <property type="term" value="C:Rpd3S complex"/>
    <property type="evidence" value="ECO:0007669"/>
    <property type="project" value="EnsemblFungi"/>
</dbReference>
<dbReference type="EMBL" id="HE612859">
    <property type="protein sequence ID" value="CCE62754.1"/>
    <property type="molecule type" value="Genomic_DNA"/>
</dbReference>
<dbReference type="STRING" id="1071381.G8BSD3"/>
<evidence type="ECO:0000256" key="1">
    <source>
        <dbReference type="ARBA" id="ARBA00022574"/>
    </source>
</evidence>
<gene>
    <name evidence="3" type="primary">TPHA0D01130</name>
    <name evidence="3" type="ordered locus">TPHA_0D01130</name>
</gene>
<dbReference type="AlphaFoldDB" id="G8BSD3"/>
<dbReference type="GO" id="GO:0033698">
    <property type="term" value="C:Rpd3L complex"/>
    <property type="evidence" value="ECO:0007669"/>
    <property type="project" value="EnsemblFungi"/>
</dbReference>
<dbReference type="GO" id="GO:0005737">
    <property type="term" value="C:cytoplasm"/>
    <property type="evidence" value="ECO:0007669"/>
    <property type="project" value="EnsemblFungi"/>
</dbReference>
<dbReference type="HOGENOM" id="CLU_036523_0_0_1"/>
<dbReference type="GO" id="GO:0045944">
    <property type="term" value="P:positive regulation of transcription by RNA polymerase II"/>
    <property type="evidence" value="ECO:0007669"/>
    <property type="project" value="EnsemblFungi"/>
</dbReference>
<dbReference type="SMART" id="SM00320">
    <property type="entry name" value="WD40"/>
    <property type="match status" value="3"/>
</dbReference>
<dbReference type="Proteomes" id="UP000005666">
    <property type="component" value="Chromosome 4"/>
</dbReference>
<dbReference type="InterPro" id="IPR036322">
    <property type="entry name" value="WD40_repeat_dom_sf"/>
</dbReference>
<evidence type="ECO:0000313" key="4">
    <source>
        <dbReference type="Proteomes" id="UP000005666"/>
    </source>
</evidence>
<organism evidence="3 4">
    <name type="scientific">Tetrapisispora phaffii (strain ATCC 24235 / CBS 4417 / NBRC 1672 / NRRL Y-8282 / UCD 70-5)</name>
    <name type="common">Yeast</name>
    <name type="synonym">Fabospora phaffii</name>
    <dbReference type="NCBI Taxonomy" id="1071381"/>
    <lineage>
        <taxon>Eukaryota</taxon>
        <taxon>Fungi</taxon>
        <taxon>Dikarya</taxon>
        <taxon>Ascomycota</taxon>
        <taxon>Saccharomycotina</taxon>
        <taxon>Saccharomycetes</taxon>
        <taxon>Saccharomycetales</taxon>
        <taxon>Saccharomycetaceae</taxon>
        <taxon>Tetrapisispora</taxon>
    </lineage>
</organism>
<dbReference type="GO" id="GO:0040020">
    <property type="term" value="P:regulation of meiotic nuclear division"/>
    <property type="evidence" value="ECO:0007669"/>
    <property type="project" value="EnsemblFungi"/>
</dbReference>
<reference evidence="3 4" key="1">
    <citation type="journal article" date="2011" name="Proc. Natl. Acad. Sci. U.S.A.">
        <title>Evolutionary erosion of yeast sex chromosomes by mating-type switching accidents.</title>
        <authorList>
            <person name="Gordon J.L."/>
            <person name="Armisen D."/>
            <person name="Proux-Wera E."/>
            <person name="Oheigeartaigh S.S."/>
            <person name="Byrne K.P."/>
            <person name="Wolfe K.H."/>
        </authorList>
    </citation>
    <scope>NUCLEOTIDE SEQUENCE [LARGE SCALE GENOMIC DNA]</scope>
    <source>
        <strain evidence="4">ATCC 24235 / CBS 4417 / NBRC 1672 / NRRL Y-8282 / UCD 70-5</strain>
    </source>
</reference>
<dbReference type="GO" id="GO:0016479">
    <property type="term" value="P:negative regulation of transcription by RNA polymerase I"/>
    <property type="evidence" value="ECO:0007669"/>
    <property type="project" value="EnsemblFungi"/>
</dbReference>
<dbReference type="InterPro" id="IPR015943">
    <property type="entry name" value="WD40/YVTN_repeat-like_dom_sf"/>
</dbReference>
<dbReference type="InterPro" id="IPR050459">
    <property type="entry name" value="WD_repeat_RBAP46/RBAP48/MSI1"/>
</dbReference>
<proteinExistence type="predicted"/>
<keyword evidence="1" id="KW-0853">WD repeat</keyword>
<evidence type="ECO:0000256" key="2">
    <source>
        <dbReference type="ARBA" id="ARBA00022737"/>
    </source>
</evidence>
<evidence type="ECO:0000313" key="3">
    <source>
        <dbReference type="EMBL" id="CCE62754.1"/>
    </source>
</evidence>
<name>G8BSD3_TETPH</name>
<dbReference type="OrthoDB" id="427795at2759"/>
<dbReference type="KEGG" id="tpf:TPHA_0D01130"/>
<dbReference type="eggNOG" id="ENOG502QSEV">
    <property type="taxonomic scope" value="Eukaryota"/>
</dbReference>
<dbReference type="Gene3D" id="2.130.10.10">
    <property type="entry name" value="YVTN repeat-like/Quinoprotein amine dehydrogenase"/>
    <property type="match status" value="1"/>
</dbReference>
<dbReference type="InterPro" id="IPR001680">
    <property type="entry name" value="WD40_rpt"/>
</dbReference>